<accession>A0ABX2L2L0</accession>
<dbReference type="Proteomes" id="UP000639419">
    <property type="component" value="Unassembled WGS sequence"/>
</dbReference>
<evidence type="ECO:0000313" key="2">
    <source>
        <dbReference type="EMBL" id="NUB23123.1"/>
    </source>
</evidence>
<organism evidence="2 3">
    <name type="scientific">Azospirillum formosense</name>
    <dbReference type="NCBI Taxonomy" id="861533"/>
    <lineage>
        <taxon>Bacteria</taxon>
        <taxon>Pseudomonadati</taxon>
        <taxon>Pseudomonadota</taxon>
        <taxon>Alphaproteobacteria</taxon>
        <taxon>Rhodospirillales</taxon>
        <taxon>Azospirillaceae</taxon>
        <taxon>Azospirillum</taxon>
    </lineage>
</organism>
<dbReference type="EMBL" id="WHOR01000442">
    <property type="protein sequence ID" value="NUB23123.1"/>
    <property type="molecule type" value="Genomic_DNA"/>
</dbReference>
<feature type="non-terminal residue" evidence="2">
    <location>
        <position position="1"/>
    </location>
</feature>
<gene>
    <name evidence="2" type="ORF">GBZ26_28760</name>
</gene>
<reference evidence="2 3" key="1">
    <citation type="submission" date="2019-10" db="EMBL/GenBank/DDBJ databases">
        <title>Genome sequence of Azospirillum formosense CC-Nfb-7.</title>
        <authorList>
            <person name="Ambrosini A."/>
            <person name="Sant'Anna F.H."/>
            <person name="Cassan F.D."/>
            <person name="Souza E.M."/>
            <person name="Passaglia L.M.P."/>
        </authorList>
    </citation>
    <scope>NUCLEOTIDE SEQUENCE [LARGE SCALE GENOMIC DNA]</scope>
    <source>
        <strain evidence="2 3">CC-NFb-7</strain>
    </source>
</reference>
<evidence type="ECO:0000313" key="3">
    <source>
        <dbReference type="Proteomes" id="UP000639419"/>
    </source>
</evidence>
<protein>
    <submittedName>
        <fullName evidence="2">DNA topoisomerase III</fullName>
    </submittedName>
</protein>
<keyword evidence="3" id="KW-1185">Reference proteome</keyword>
<comment type="caution">
    <text evidence="2">The sequence shown here is derived from an EMBL/GenBank/DDBJ whole genome shotgun (WGS) entry which is preliminary data.</text>
</comment>
<name>A0ABX2L2L0_9PROT</name>
<evidence type="ECO:0000256" key="1">
    <source>
        <dbReference type="SAM" id="MobiDB-lite"/>
    </source>
</evidence>
<sequence>PAVDLGVRGGPIRAGRGVGRRRSASPRAAGAAPRTRKTAVGVDGEAPKKPRRSRKAKAAPEVLDSIAPVADAAPPPPAAPSSGTRRKAPTDKMVAFARSLADRKGVELSDTVLQDFDSCRQFLDQHAR</sequence>
<proteinExistence type="predicted"/>
<feature type="region of interest" description="Disordered" evidence="1">
    <location>
        <begin position="1"/>
        <end position="90"/>
    </location>
</feature>